<evidence type="ECO:0000313" key="1">
    <source>
        <dbReference type="EMBL" id="MBX45358.1"/>
    </source>
</evidence>
<reference evidence="1" key="1">
    <citation type="submission" date="2018-02" db="EMBL/GenBank/DDBJ databases">
        <title>Rhizophora mucronata_Transcriptome.</title>
        <authorList>
            <person name="Meera S.P."/>
            <person name="Sreeshan A."/>
            <person name="Augustine A."/>
        </authorList>
    </citation>
    <scope>NUCLEOTIDE SEQUENCE</scope>
    <source>
        <tissue evidence="1">Leaf</tissue>
    </source>
</reference>
<dbReference type="AlphaFoldDB" id="A0A2P2NS72"/>
<organism evidence="1">
    <name type="scientific">Rhizophora mucronata</name>
    <name type="common">Asiatic mangrove</name>
    <dbReference type="NCBI Taxonomy" id="61149"/>
    <lineage>
        <taxon>Eukaryota</taxon>
        <taxon>Viridiplantae</taxon>
        <taxon>Streptophyta</taxon>
        <taxon>Embryophyta</taxon>
        <taxon>Tracheophyta</taxon>
        <taxon>Spermatophyta</taxon>
        <taxon>Magnoliopsida</taxon>
        <taxon>eudicotyledons</taxon>
        <taxon>Gunneridae</taxon>
        <taxon>Pentapetalae</taxon>
        <taxon>rosids</taxon>
        <taxon>fabids</taxon>
        <taxon>Malpighiales</taxon>
        <taxon>Rhizophoraceae</taxon>
        <taxon>Rhizophora</taxon>
    </lineage>
</organism>
<dbReference type="GO" id="GO:0000502">
    <property type="term" value="C:proteasome complex"/>
    <property type="evidence" value="ECO:0007669"/>
    <property type="project" value="UniProtKB-KW"/>
</dbReference>
<protein>
    <submittedName>
        <fullName evidence="1">Proteasome subunit alpha type</fullName>
    </submittedName>
</protein>
<dbReference type="EMBL" id="GGEC01064874">
    <property type="protein sequence ID" value="MBX45358.1"/>
    <property type="molecule type" value="Transcribed_RNA"/>
</dbReference>
<sequence>MSSPTSRNPFLCYSSFSPLTPLSEFFPLFLVVCLCVRECGKQPSIYLHFHFFGLQSNEVSSFSRQS</sequence>
<name>A0A2P2NS72_RHIMU</name>
<proteinExistence type="predicted"/>
<keyword evidence="1" id="KW-0647">Proteasome</keyword>
<accession>A0A2P2NS72</accession>